<dbReference type="STRING" id="1437608.GCA_000771645_00268"/>
<dbReference type="RefSeq" id="WP_051923744.1">
    <property type="nucleotide sequence ID" value="NZ_JDUU01000010.1"/>
</dbReference>
<sequence length="316" mass="35775">MSDAIHYQTPAKSTLPVFVPPAPPMVRTDTLEPPDWWREIRNRIEHDIHSAPREQQREIGPSELGVDCVHCLAAKLAGWPKRNGRDKGWTPFLGTCLHEHLQHLFDQDTSVIVGSDLRRWHAEMRVHVGQINGLAGSTRVNGSIDLYDRLHGRTIDWKLVGKWSLDHKRRHGMPQQYVIQASLYGIGLQNTGLPVNRNAIVALPKITRNGLDDALIWDQPFDPKPGQWALARASTLCVLLDLIETQDGTEARDAWITSLPKNAEDCFDCHDDTYQTKDLDGDMWLANHPGRLDRYKPFIDLIPSAYPNLTNNSQGE</sequence>
<gene>
    <name evidence="1" type="ORF">BBIA_0633</name>
</gene>
<evidence type="ECO:0000313" key="1">
    <source>
        <dbReference type="EMBL" id="KFI51719.1"/>
    </source>
</evidence>
<organism evidence="1 2">
    <name type="scientific">Bifidobacterium biavatii DSM 23969</name>
    <dbReference type="NCBI Taxonomy" id="1437608"/>
    <lineage>
        <taxon>Bacteria</taxon>
        <taxon>Bacillati</taxon>
        <taxon>Actinomycetota</taxon>
        <taxon>Actinomycetes</taxon>
        <taxon>Bifidobacteriales</taxon>
        <taxon>Bifidobacteriaceae</taxon>
        <taxon>Bifidobacterium</taxon>
    </lineage>
</organism>
<name>A0A086ZYW9_9BIFI</name>
<protein>
    <submittedName>
        <fullName evidence="1">Uncharacterized protein</fullName>
    </submittedName>
</protein>
<dbReference type="Proteomes" id="UP000029108">
    <property type="component" value="Unassembled WGS sequence"/>
</dbReference>
<accession>A0A086ZYW9</accession>
<dbReference type="AlphaFoldDB" id="A0A086ZYW9"/>
<reference evidence="1 2" key="1">
    <citation type="submission" date="2014-03" db="EMBL/GenBank/DDBJ databases">
        <title>Genomics of Bifidobacteria.</title>
        <authorList>
            <person name="Ventura M."/>
            <person name="Milani C."/>
            <person name="Lugli G.A."/>
        </authorList>
    </citation>
    <scope>NUCLEOTIDE SEQUENCE [LARGE SCALE GENOMIC DNA]</scope>
    <source>
        <strain evidence="1 2">DSM 23969</strain>
    </source>
</reference>
<comment type="caution">
    <text evidence="1">The sequence shown here is derived from an EMBL/GenBank/DDBJ whole genome shotgun (WGS) entry which is preliminary data.</text>
</comment>
<proteinExistence type="predicted"/>
<keyword evidence="2" id="KW-1185">Reference proteome</keyword>
<evidence type="ECO:0000313" key="2">
    <source>
        <dbReference type="Proteomes" id="UP000029108"/>
    </source>
</evidence>
<dbReference type="EMBL" id="JGYN01000008">
    <property type="protein sequence ID" value="KFI51719.1"/>
    <property type="molecule type" value="Genomic_DNA"/>
</dbReference>
<dbReference type="eggNOG" id="ENOG5032Y78">
    <property type="taxonomic scope" value="Bacteria"/>
</dbReference>
<dbReference type="OrthoDB" id="5140755at2"/>